<sequence length="669" mass="75929">MPNYTPPDPLQTNLNFKDELQSIDAHNLVLNFGLDEIQEASLIAEINTAFNSEIFAESFTLNLLDAELQNGFGAEIEVLQGQISHLVCEVSTRFLAIIEATRIDQFCTIEADFNTSFIPNLNAQFDINFNLGVFAELSASYQLTKQILSNKGLKFSKPILKALNSAFFYDHGLSIIHESKIKHDQASSLSHSIKLIFEESTGLKSDSCIAWQDNERIKITKSLVFEESNKLLVQRSIDWVELVRKRKQFTYSFNVAQHFERKYQINWDKGLELVTTCNFAWDKAKPVHYKKHSITPWPEPEKPQFEGDTDFNFVCACTEIDAHNLILNFGVDDCISSIVNKNWWYIVNDVSIVNTRTNEEIKVLNGSYSTDRSRWCWSYSLTVTEPEMTKLEKGDVLKINVNGNVHMMMYEEYSKSQKFADTTYNLSGRSQTALLESKYSPVRSYLQENERTSVQLVLAELDRVSSETVLDWQLIDELGWIVETESLSYTNLAPIDAIKLIAEAGGGFVYSEKGSNTLSIRPLYKKTFWDTLNLDDYDRNLPESIVIQHGDSFDELLDFNAITLTNPRNGNVGQIRRRNTAGDILLEPVSNPLFNAVSMGGFGKSKLAKSGNFETHDFEFPITHEIGECVPGEILAFNGEWWGIVDAVSVSFTYSIVSQSINVERTVNE</sequence>
<protein>
    <recommendedName>
        <fullName evidence="3">Tip attachment protein J domain-containing protein</fullName>
    </recommendedName>
</protein>
<dbReference type="EMBL" id="APQG01000017">
    <property type="protein sequence ID" value="ENV98139.1"/>
    <property type="molecule type" value="Genomic_DNA"/>
</dbReference>
<dbReference type="Proteomes" id="UP000013251">
    <property type="component" value="Unassembled WGS sequence"/>
</dbReference>
<evidence type="ECO:0000313" key="1">
    <source>
        <dbReference type="EMBL" id="ENV98139.1"/>
    </source>
</evidence>
<keyword evidence="2" id="KW-1185">Reference proteome</keyword>
<comment type="caution">
    <text evidence="1">The sequence shown here is derived from an EMBL/GenBank/DDBJ whole genome shotgun (WGS) entry which is preliminary data.</text>
</comment>
<evidence type="ECO:0000313" key="2">
    <source>
        <dbReference type="Proteomes" id="UP000013251"/>
    </source>
</evidence>
<evidence type="ECO:0008006" key="3">
    <source>
        <dbReference type="Google" id="ProtNLM"/>
    </source>
</evidence>
<reference evidence="1 2" key="1">
    <citation type="submission" date="2013-02" db="EMBL/GenBank/DDBJ databases">
        <title>The Genome Sequence of Acinetobacter bereziniae CIP 70.12.</title>
        <authorList>
            <consortium name="The Broad Institute Genome Sequencing Platform"/>
            <consortium name="The Broad Institute Genome Sequencing Center for Infectious Disease"/>
            <person name="Cerqueira G."/>
            <person name="Feldgarden M."/>
            <person name="Courvalin P."/>
            <person name="Perichon B."/>
            <person name="Grillot-Courvalin C."/>
            <person name="Clermont D."/>
            <person name="Rocha E."/>
            <person name="Yoon E.-J."/>
            <person name="Nemec A."/>
            <person name="Walker B."/>
            <person name="Young S.K."/>
            <person name="Zeng Q."/>
            <person name="Gargeya S."/>
            <person name="Fitzgerald M."/>
            <person name="Haas B."/>
            <person name="Abouelleil A."/>
            <person name="Alvarado L."/>
            <person name="Arachchi H.M."/>
            <person name="Berlin A.M."/>
            <person name="Chapman S.B."/>
            <person name="Dewar J."/>
            <person name="Goldberg J."/>
            <person name="Griggs A."/>
            <person name="Gujja S."/>
            <person name="Hansen M."/>
            <person name="Howarth C."/>
            <person name="Imamovic A."/>
            <person name="Larimer J."/>
            <person name="McCowan C."/>
            <person name="Murphy C."/>
            <person name="Neiman D."/>
            <person name="Pearson M."/>
            <person name="Priest M."/>
            <person name="Roberts A."/>
            <person name="Saif S."/>
            <person name="Shea T."/>
            <person name="Sisk P."/>
            <person name="Sykes S."/>
            <person name="Wortman J."/>
            <person name="Nusbaum C."/>
            <person name="Birren B."/>
        </authorList>
    </citation>
    <scope>NUCLEOTIDE SEQUENCE [LARGE SCALE GENOMIC DNA]</scope>
    <source>
        <strain evidence="1 2">CIP 70.12</strain>
    </source>
</reference>
<organism evidence="1 2">
    <name type="scientific">Acinetobacter bereziniae LMG 1003 = CIP 70.12</name>
    <dbReference type="NCBI Taxonomy" id="981324"/>
    <lineage>
        <taxon>Bacteria</taxon>
        <taxon>Pseudomonadati</taxon>
        <taxon>Pseudomonadota</taxon>
        <taxon>Gammaproteobacteria</taxon>
        <taxon>Moraxellales</taxon>
        <taxon>Moraxellaceae</taxon>
        <taxon>Acinetobacter</taxon>
    </lineage>
</organism>
<gene>
    <name evidence="1" type="ORF">F938_01198</name>
</gene>
<name>N9ETC4_ACIBZ</name>
<dbReference type="PATRIC" id="fig|1217650.3.peg.1175"/>
<accession>N9ETC4</accession>
<dbReference type="RefSeq" id="WP_005030291.1">
    <property type="nucleotide sequence ID" value="NZ_KB849755.1"/>
</dbReference>
<dbReference type="HOGENOM" id="CLU_397748_0_0_6"/>
<dbReference type="OrthoDB" id="8609885at2"/>
<dbReference type="AlphaFoldDB" id="N9ETC4"/>
<proteinExistence type="predicted"/>